<name>A0ABP6D433_9ACTN</name>
<dbReference type="InterPro" id="IPR036365">
    <property type="entry name" value="PGBD-like_sf"/>
</dbReference>
<dbReference type="Pfam" id="PF01471">
    <property type="entry name" value="PG_binding_1"/>
    <property type="match status" value="1"/>
</dbReference>
<gene>
    <name evidence="4" type="ORF">GCM10010411_87630</name>
</gene>
<proteinExistence type="predicted"/>
<dbReference type="InterPro" id="IPR002477">
    <property type="entry name" value="Peptidoglycan-bd-like"/>
</dbReference>
<keyword evidence="5" id="KW-1185">Reference proteome</keyword>
<dbReference type="SUPFAM" id="SSF47090">
    <property type="entry name" value="PGBD-like"/>
    <property type="match status" value="1"/>
</dbReference>
<dbReference type="Gene3D" id="1.10.101.10">
    <property type="entry name" value="PGBD-like superfamily/PGBD"/>
    <property type="match status" value="1"/>
</dbReference>
<dbReference type="Gene3D" id="2.40.420.20">
    <property type="match status" value="1"/>
</dbReference>
<dbReference type="InterPro" id="IPR036366">
    <property type="entry name" value="PGBDSf"/>
</dbReference>
<evidence type="ECO:0000313" key="4">
    <source>
        <dbReference type="EMBL" id="GAA2635178.1"/>
    </source>
</evidence>
<dbReference type="Proteomes" id="UP001501509">
    <property type="component" value="Unassembled WGS sequence"/>
</dbReference>
<organism evidence="4 5">
    <name type="scientific">Actinomadura fulvescens</name>
    <dbReference type="NCBI Taxonomy" id="46160"/>
    <lineage>
        <taxon>Bacteria</taxon>
        <taxon>Bacillati</taxon>
        <taxon>Actinomycetota</taxon>
        <taxon>Actinomycetes</taxon>
        <taxon>Streptosporangiales</taxon>
        <taxon>Thermomonosporaceae</taxon>
        <taxon>Actinomadura</taxon>
    </lineage>
</organism>
<evidence type="ECO:0000256" key="2">
    <source>
        <dbReference type="ARBA" id="ARBA00023054"/>
    </source>
</evidence>
<dbReference type="EMBL" id="BAAATD010000019">
    <property type="protein sequence ID" value="GAA2635178.1"/>
    <property type="molecule type" value="Genomic_DNA"/>
</dbReference>
<keyword evidence="2" id="KW-0175">Coiled coil</keyword>
<protein>
    <submittedName>
        <fullName evidence="4">Peptidoglycan-binding protein</fullName>
    </submittedName>
</protein>
<dbReference type="PANTHER" id="PTHR32347:SF27">
    <property type="entry name" value="RND EFFLUX PUMP MEMBRANE FUSION PROTEIN BARREL-SANDWICH DOMAIN-CONTAINING PROTEIN"/>
    <property type="match status" value="1"/>
</dbReference>
<comment type="caution">
    <text evidence="4">The sequence shown here is derived from an EMBL/GenBank/DDBJ whole genome shotgun (WGS) entry which is preliminary data.</text>
</comment>
<dbReference type="PANTHER" id="PTHR32347">
    <property type="entry name" value="EFFLUX SYSTEM COMPONENT YKNX-RELATED"/>
    <property type="match status" value="1"/>
</dbReference>
<dbReference type="InterPro" id="IPR050465">
    <property type="entry name" value="UPF0194_transport"/>
</dbReference>
<reference evidence="5" key="1">
    <citation type="journal article" date="2019" name="Int. J. Syst. Evol. Microbiol.">
        <title>The Global Catalogue of Microorganisms (GCM) 10K type strain sequencing project: providing services to taxonomists for standard genome sequencing and annotation.</title>
        <authorList>
            <consortium name="The Broad Institute Genomics Platform"/>
            <consortium name="The Broad Institute Genome Sequencing Center for Infectious Disease"/>
            <person name="Wu L."/>
            <person name="Ma J."/>
        </authorList>
    </citation>
    <scope>NUCLEOTIDE SEQUENCE [LARGE SCALE GENOMIC DNA]</scope>
    <source>
        <strain evidence="5">JCM 6833</strain>
    </source>
</reference>
<sequence>MCAGALVAAGAGVVVADPFGMRHDDPPLRGAGSTGLAPVSRETLSARTQESGTLGYAGDYEVVNQAAGTFTRLPAVGQVIRQGRVLYRVDGEPVVLLRGAVPVYRDLVRGSEGADVRQLNAALVALGYATEAEIDPDYFGSGTYYALRKLQDKVGLTETGVLTRGQAFFAPENELRITKITAVRGGAAARGAVILRASSTRRQITISMHAGRQGEVAVGDKVTISLPSGRNTPGVVSSVGRVATKGDKSTTVDVRIRPSKPRETGMLDQAPVEVAIVTDTAKDVLSVPVNALLARAGGGYAVEVVGSDGAHRLVPVTTGLFDDGAGTVQVSGDGLAAGQNVVVPAS</sequence>
<comment type="subcellular location">
    <subcellularLocation>
        <location evidence="1">Cell envelope</location>
    </subcellularLocation>
</comment>
<evidence type="ECO:0000256" key="1">
    <source>
        <dbReference type="ARBA" id="ARBA00004196"/>
    </source>
</evidence>
<evidence type="ECO:0000313" key="5">
    <source>
        <dbReference type="Proteomes" id="UP001501509"/>
    </source>
</evidence>
<feature type="domain" description="Peptidoglycan binding-like" evidence="3">
    <location>
        <begin position="113"/>
        <end position="164"/>
    </location>
</feature>
<evidence type="ECO:0000259" key="3">
    <source>
        <dbReference type="Pfam" id="PF01471"/>
    </source>
</evidence>
<accession>A0ABP6D433</accession>